<proteinExistence type="predicted"/>
<dbReference type="AlphaFoldDB" id="A0AAD4PR79"/>
<evidence type="ECO:0000256" key="1">
    <source>
        <dbReference type="SAM" id="MobiDB-lite"/>
    </source>
</evidence>
<accession>A0AAD4PR79</accession>
<organism evidence="2 3">
    <name type="scientific">Drosophila rubida</name>
    <dbReference type="NCBI Taxonomy" id="30044"/>
    <lineage>
        <taxon>Eukaryota</taxon>
        <taxon>Metazoa</taxon>
        <taxon>Ecdysozoa</taxon>
        <taxon>Arthropoda</taxon>
        <taxon>Hexapoda</taxon>
        <taxon>Insecta</taxon>
        <taxon>Pterygota</taxon>
        <taxon>Neoptera</taxon>
        <taxon>Endopterygota</taxon>
        <taxon>Diptera</taxon>
        <taxon>Brachycera</taxon>
        <taxon>Muscomorpha</taxon>
        <taxon>Ephydroidea</taxon>
        <taxon>Drosophilidae</taxon>
        <taxon>Drosophila</taxon>
    </lineage>
</organism>
<sequence length="116" mass="13321">MLLKDQPTFKEVAKVFIVGLALRSYIADGDGQQRRTCFGHELSRRICMAANRHRPSTRYRLLKFMSPERLKDYDVRNKERAIEQQRELSQKAQEFAGQTGRDGGGDAPPNLKQKQA</sequence>
<evidence type="ECO:0000313" key="3">
    <source>
        <dbReference type="Proteomes" id="UP001200034"/>
    </source>
</evidence>
<protein>
    <submittedName>
        <fullName evidence="2">Uncharacterized protein</fullName>
    </submittedName>
</protein>
<keyword evidence="3" id="KW-1185">Reference proteome</keyword>
<gene>
    <name evidence="2" type="ORF">KR093_001841</name>
</gene>
<comment type="caution">
    <text evidence="2">The sequence shown here is derived from an EMBL/GenBank/DDBJ whole genome shotgun (WGS) entry which is preliminary data.</text>
</comment>
<reference evidence="2" key="1">
    <citation type="journal article" date="2021" name="Mol. Ecol. Resour.">
        <title>Phylogenomic analyses of the genus Drosophila reveals genomic signals of climate adaptation.</title>
        <authorList>
            <person name="Li F."/>
            <person name="Rane R.V."/>
            <person name="Luria V."/>
            <person name="Xiong Z."/>
            <person name="Chen J."/>
            <person name="Li Z."/>
            <person name="Catullo R.A."/>
            <person name="Griffin P.C."/>
            <person name="Schiffer M."/>
            <person name="Pearce S."/>
            <person name="Lee S.F."/>
            <person name="McElroy K."/>
            <person name="Stocker A."/>
            <person name="Shirriffs J."/>
            <person name="Cockerell F."/>
            <person name="Coppin C."/>
            <person name="Sgro C.M."/>
            <person name="Karger A."/>
            <person name="Cain J.W."/>
            <person name="Weber J.A."/>
            <person name="Santpere G."/>
            <person name="Kirschner M.W."/>
            <person name="Hoffmann A.A."/>
            <person name="Oakeshott J.G."/>
            <person name="Zhang G."/>
        </authorList>
    </citation>
    <scope>NUCLEOTIDE SEQUENCE</scope>
    <source>
        <strain evidence="2">BGI-SZ-2011g</strain>
    </source>
</reference>
<name>A0AAD4PR79_9MUSC</name>
<dbReference type="EMBL" id="JAJJHW010000095">
    <property type="protein sequence ID" value="KAH8386667.1"/>
    <property type="molecule type" value="Genomic_DNA"/>
</dbReference>
<dbReference type="Proteomes" id="UP001200034">
    <property type="component" value="Unassembled WGS sequence"/>
</dbReference>
<evidence type="ECO:0000313" key="2">
    <source>
        <dbReference type="EMBL" id="KAH8386667.1"/>
    </source>
</evidence>
<feature type="compositionally biased region" description="Basic and acidic residues" evidence="1">
    <location>
        <begin position="76"/>
        <end position="89"/>
    </location>
</feature>
<feature type="region of interest" description="Disordered" evidence="1">
    <location>
        <begin position="76"/>
        <end position="116"/>
    </location>
</feature>